<name>A0ABQ3Z572_9ACTN</name>
<sequence>MSGLGWAAALSGGVAVFLIVYLILEVVFGRTPEQRLIASLKVFTHDEGKKGAPPLRQFLAVGGKLIEESPSLNQMALRSEAILDQHTGAPKPAEWLWLRFMAAIGTVLVLVLVLPFWFAFPVGVLLGFFLPPVVLRALVRRRRQRFSDELPNMLGLVLSSLRAGFTLQQSVDAAVRDDEGPVAEEFSRALSESRISGEFEDALQRVGDRTGSGEMAWLVMALRLQREVGGSLADVMQTTADTMRDRAYLHRQVRTLSAEGRMSAYVLMALPVFTGITLTVMRPGYIRPLYTEPLGMLMLLLAAFLMTVGIIWLRAAVKIEV</sequence>
<dbReference type="PANTHER" id="PTHR35007:SF1">
    <property type="entry name" value="PILUS ASSEMBLY PROTEIN"/>
    <property type="match status" value="1"/>
</dbReference>
<keyword evidence="4 6" id="KW-1133">Transmembrane helix</keyword>
<keyword evidence="9" id="KW-1185">Reference proteome</keyword>
<dbReference type="InterPro" id="IPR042094">
    <property type="entry name" value="T2SS_GspF_sf"/>
</dbReference>
<evidence type="ECO:0000256" key="3">
    <source>
        <dbReference type="ARBA" id="ARBA00022692"/>
    </source>
</evidence>
<keyword evidence="2" id="KW-1003">Cell membrane</keyword>
<dbReference type="Proteomes" id="UP000637628">
    <property type="component" value="Unassembled WGS sequence"/>
</dbReference>
<feature type="transmembrane region" description="Helical" evidence="6">
    <location>
        <begin position="96"/>
        <end position="114"/>
    </location>
</feature>
<dbReference type="InterPro" id="IPR018076">
    <property type="entry name" value="T2SS_GspF_dom"/>
</dbReference>
<feature type="domain" description="Type II secretion system protein GspF" evidence="7">
    <location>
        <begin position="156"/>
        <end position="276"/>
    </location>
</feature>
<protein>
    <recommendedName>
        <fullName evidence="7">Type II secretion system protein GspF domain-containing protein</fullName>
    </recommendedName>
</protein>
<feature type="transmembrane region" description="Helical" evidence="6">
    <location>
        <begin position="6"/>
        <end position="28"/>
    </location>
</feature>
<organism evidence="8 9">
    <name type="scientific">Paractinoplanes durhamensis</name>
    <dbReference type="NCBI Taxonomy" id="113563"/>
    <lineage>
        <taxon>Bacteria</taxon>
        <taxon>Bacillati</taxon>
        <taxon>Actinomycetota</taxon>
        <taxon>Actinomycetes</taxon>
        <taxon>Micromonosporales</taxon>
        <taxon>Micromonosporaceae</taxon>
        <taxon>Paractinoplanes</taxon>
    </lineage>
</organism>
<evidence type="ECO:0000256" key="2">
    <source>
        <dbReference type="ARBA" id="ARBA00022475"/>
    </source>
</evidence>
<dbReference type="Pfam" id="PF00482">
    <property type="entry name" value="T2SSF"/>
    <property type="match status" value="1"/>
</dbReference>
<feature type="transmembrane region" description="Helical" evidence="6">
    <location>
        <begin position="262"/>
        <end position="281"/>
    </location>
</feature>
<keyword evidence="3 6" id="KW-0812">Transmembrane</keyword>
<proteinExistence type="predicted"/>
<evidence type="ECO:0000256" key="4">
    <source>
        <dbReference type="ARBA" id="ARBA00022989"/>
    </source>
</evidence>
<evidence type="ECO:0000256" key="5">
    <source>
        <dbReference type="ARBA" id="ARBA00023136"/>
    </source>
</evidence>
<gene>
    <name evidence="8" type="ORF">Adu01nite_63110</name>
</gene>
<evidence type="ECO:0000256" key="1">
    <source>
        <dbReference type="ARBA" id="ARBA00004651"/>
    </source>
</evidence>
<reference evidence="8 9" key="1">
    <citation type="submission" date="2021-01" db="EMBL/GenBank/DDBJ databases">
        <title>Whole genome shotgun sequence of Actinoplanes durhamensis NBRC 14914.</title>
        <authorList>
            <person name="Komaki H."/>
            <person name="Tamura T."/>
        </authorList>
    </citation>
    <scope>NUCLEOTIDE SEQUENCE [LARGE SCALE GENOMIC DNA]</scope>
    <source>
        <strain evidence="8 9">NBRC 14914</strain>
    </source>
</reference>
<comment type="subcellular location">
    <subcellularLocation>
        <location evidence="1">Cell membrane</location>
        <topology evidence="1">Multi-pass membrane protein</topology>
    </subcellularLocation>
</comment>
<dbReference type="EMBL" id="BOML01000050">
    <property type="protein sequence ID" value="GIE04961.1"/>
    <property type="molecule type" value="Genomic_DNA"/>
</dbReference>
<evidence type="ECO:0000313" key="9">
    <source>
        <dbReference type="Proteomes" id="UP000637628"/>
    </source>
</evidence>
<evidence type="ECO:0000313" key="8">
    <source>
        <dbReference type="EMBL" id="GIE04961.1"/>
    </source>
</evidence>
<evidence type="ECO:0000259" key="7">
    <source>
        <dbReference type="Pfam" id="PF00482"/>
    </source>
</evidence>
<dbReference type="PANTHER" id="PTHR35007">
    <property type="entry name" value="INTEGRAL MEMBRANE PROTEIN-RELATED"/>
    <property type="match status" value="1"/>
</dbReference>
<dbReference type="Gene3D" id="1.20.81.30">
    <property type="entry name" value="Type II secretion system (T2SS), domain F"/>
    <property type="match status" value="1"/>
</dbReference>
<accession>A0ABQ3Z572</accession>
<keyword evidence="5 6" id="KW-0472">Membrane</keyword>
<evidence type="ECO:0000256" key="6">
    <source>
        <dbReference type="SAM" id="Phobius"/>
    </source>
</evidence>
<feature type="transmembrane region" description="Helical" evidence="6">
    <location>
        <begin position="120"/>
        <end position="139"/>
    </location>
</feature>
<comment type="caution">
    <text evidence="8">The sequence shown here is derived from an EMBL/GenBank/DDBJ whole genome shotgun (WGS) entry which is preliminary data.</text>
</comment>
<feature type="transmembrane region" description="Helical" evidence="6">
    <location>
        <begin position="293"/>
        <end position="313"/>
    </location>
</feature>